<dbReference type="Proteomes" id="UP000437748">
    <property type="component" value="Unassembled WGS sequence"/>
</dbReference>
<name>A0A6N6VXE4_9BACT</name>
<keyword evidence="1" id="KW-0812">Transmembrane</keyword>
<dbReference type="AlphaFoldDB" id="A0A6N6VXE4"/>
<sequence>MNNRKCLIDTIFYTSLIALFFISLFVFAAWQNKKNYHVEHKFLHCLRGEYSSSENSDIDFVCKKFELVHYKFVRVHESEKKLISDINEHCIKFEDNGRCRVALIDTTAKQYTAMIEGKTLVKTDVLGNLR</sequence>
<reference evidence="2 3" key="1">
    <citation type="submission" date="2019-10" db="EMBL/GenBank/DDBJ databases">
        <title>New species of Slilvanegrellaceae.</title>
        <authorList>
            <person name="Pitt A."/>
            <person name="Hahn M.W."/>
        </authorList>
    </citation>
    <scope>NUCLEOTIDE SEQUENCE [LARGE SCALE GENOMIC DNA]</scope>
    <source>
        <strain evidence="2 3">SP-Ram-0.45-NSY-1</strain>
    </source>
</reference>
<evidence type="ECO:0000256" key="1">
    <source>
        <dbReference type="SAM" id="Phobius"/>
    </source>
</evidence>
<proteinExistence type="predicted"/>
<feature type="transmembrane region" description="Helical" evidence="1">
    <location>
        <begin position="12"/>
        <end position="30"/>
    </location>
</feature>
<dbReference type="EMBL" id="WFLM01000003">
    <property type="protein sequence ID" value="KAB8039163.1"/>
    <property type="molecule type" value="Genomic_DNA"/>
</dbReference>
<evidence type="ECO:0000313" key="3">
    <source>
        <dbReference type="Proteomes" id="UP000437748"/>
    </source>
</evidence>
<comment type="caution">
    <text evidence="2">The sequence shown here is derived from an EMBL/GenBank/DDBJ whole genome shotgun (WGS) entry which is preliminary data.</text>
</comment>
<organism evidence="2 3">
    <name type="scientific">Silvanigrella paludirubra</name>
    <dbReference type="NCBI Taxonomy" id="2499159"/>
    <lineage>
        <taxon>Bacteria</taxon>
        <taxon>Pseudomonadati</taxon>
        <taxon>Bdellovibrionota</taxon>
        <taxon>Oligoflexia</taxon>
        <taxon>Silvanigrellales</taxon>
        <taxon>Silvanigrellaceae</taxon>
        <taxon>Silvanigrella</taxon>
    </lineage>
</organism>
<accession>A0A6N6VXE4</accession>
<dbReference type="RefSeq" id="WP_153420562.1">
    <property type="nucleotide sequence ID" value="NZ_WFLM01000003.1"/>
</dbReference>
<keyword evidence="1" id="KW-1133">Transmembrane helix</keyword>
<protein>
    <submittedName>
        <fullName evidence="2">Uncharacterized protein</fullName>
    </submittedName>
</protein>
<gene>
    <name evidence="2" type="ORF">GCL60_09920</name>
</gene>
<keyword evidence="3" id="KW-1185">Reference proteome</keyword>
<keyword evidence="1" id="KW-0472">Membrane</keyword>
<evidence type="ECO:0000313" key="2">
    <source>
        <dbReference type="EMBL" id="KAB8039163.1"/>
    </source>
</evidence>